<dbReference type="AlphaFoldDB" id="A0A433WM46"/>
<evidence type="ECO:0000313" key="1">
    <source>
        <dbReference type="EMBL" id="NSL87205.1"/>
    </source>
</evidence>
<keyword evidence="2" id="KW-1185">Reference proteome</keyword>
<organism evidence="1 2">
    <name type="scientific">Chitinophaga solisilvae</name>
    <dbReference type="NCBI Taxonomy" id="1233460"/>
    <lineage>
        <taxon>Bacteria</taxon>
        <taxon>Pseudomonadati</taxon>
        <taxon>Bacteroidota</taxon>
        <taxon>Chitinophagia</taxon>
        <taxon>Chitinophagales</taxon>
        <taxon>Chitinophagaceae</taxon>
        <taxon>Chitinophaga</taxon>
    </lineage>
</organism>
<dbReference type="PANTHER" id="PTHR45527:SF1">
    <property type="entry name" value="FATTY ACID SYNTHASE"/>
    <property type="match status" value="1"/>
</dbReference>
<dbReference type="Gene3D" id="3.30.300.30">
    <property type="match status" value="1"/>
</dbReference>
<sequence length="832" mass="91693">MKYISRETYWQQILRQDIPLLQIPATAPVDKEPVSVSVTVSPELRERITAVTKAQPMGKYIFYLTCFSALIAKYTGEEVIALVSPQLPGYSDMQQEGVNLIIAQMDAGATGRQLLNGMKERITEMLPFQGITPPSGTGTFAFIDTAMQEPVPALNSRFLLCVSGDSLELTCTGGHSRAFIAQLLRHFCRLAQLILEQPDQPVAVLEVTDEAERLYLADSAGKYDSGVVADGHFLDHFMQQLQRVPHAPAVKFRNKTLSYAELERKSNQIAGALKARNVGYGNRVVVVMDRSDKLLAAMLAIWKLGAVYVPVDPASPRERVMNIVRDAAARHIILEYKHRLLLEYDEQSDHILAESIDNNSDEYTQAEPVAGNLAYIIFTSGSTGNPKGVMVNHKGMLNHLLVKIKDLAINADSVVAQNASQGFDISIWQFLSALMTGGCTRVYSNEDVKDVTGFPEKVYADGVTVLQVVPAYLRALYEMRGEEDIQRFFGALSYLVVTGEEFRPSLANRCFRLLKNTRIVNAYGPTETSDDVTHYTMTSLYPEALLPIGVTLPNIFMYVTDGNGRLCPDGMKGEIWISGAGTGDGYWNDPLKTAAAFMPDPFVPARGMLFKSGDLGCRLPDGNFIFFGRKDDQVKINGCRIELREIEMHLLKMEMIQDAVVLPAKTPAQEQCLHAFLLCPAAEQPDETTVREFLKTLLPVYMVPSGFTFLESFPTLPSGKTDKKSLLEKQSAAPSVSTTAAVTPTEQQLMQIWETVLGTTIPGKHAHFFEQGGNSLHALQAVVAINKNWNVTLDIQEIFDYPVLGQLAARIPADSGLAGTTHPAGTKITVEI</sequence>
<dbReference type="SUPFAM" id="SSF56801">
    <property type="entry name" value="Acetyl-CoA synthetase-like"/>
    <property type="match status" value="1"/>
</dbReference>
<dbReference type="OrthoDB" id="4317020at2"/>
<dbReference type="SUPFAM" id="SSF52777">
    <property type="entry name" value="CoA-dependent acyltransferases"/>
    <property type="match status" value="1"/>
</dbReference>
<dbReference type="NCBIfam" id="TIGR01733">
    <property type="entry name" value="AA-adenyl-dom"/>
    <property type="match status" value="1"/>
</dbReference>
<dbReference type="Proteomes" id="UP000281028">
    <property type="component" value="Unassembled WGS sequence"/>
</dbReference>
<dbReference type="GO" id="GO:0031177">
    <property type="term" value="F:phosphopantetheine binding"/>
    <property type="evidence" value="ECO:0007669"/>
    <property type="project" value="TreeGrafter"/>
</dbReference>
<dbReference type="Gene3D" id="3.30.559.30">
    <property type="entry name" value="Nonribosomal peptide synthetase, condensation domain"/>
    <property type="match status" value="1"/>
</dbReference>
<comment type="caution">
    <text evidence="1">The sequence shown here is derived from an EMBL/GenBank/DDBJ whole genome shotgun (WGS) entry which is preliminary data.</text>
</comment>
<dbReference type="SUPFAM" id="SSF47336">
    <property type="entry name" value="ACP-like"/>
    <property type="match status" value="1"/>
</dbReference>
<dbReference type="FunFam" id="3.40.50.980:FF:000001">
    <property type="entry name" value="Non-ribosomal peptide synthetase"/>
    <property type="match status" value="1"/>
</dbReference>
<dbReference type="InterPro" id="IPR009081">
    <property type="entry name" value="PP-bd_ACP"/>
</dbReference>
<gene>
    <name evidence="1" type="ORF">ECE50_010220</name>
</gene>
<dbReference type="InterPro" id="IPR010071">
    <property type="entry name" value="AA_adenyl_dom"/>
</dbReference>
<dbReference type="InterPro" id="IPR020845">
    <property type="entry name" value="AMP-binding_CS"/>
</dbReference>
<accession>A0A433WM46</accession>
<evidence type="ECO:0000313" key="2">
    <source>
        <dbReference type="Proteomes" id="UP000281028"/>
    </source>
</evidence>
<proteinExistence type="predicted"/>
<protein>
    <submittedName>
        <fullName evidence="1">Non-ribosomal peptide synthetase</fullName>
    </submittedName>
</protein>
<dbReference type="EMBL" id="RIAR02000001">
    <property type="protein sequence ID" value="NSL87205.1"/>
    <property type="molecule type" value="Genomic_DNA"/>
</dbReference>
<name>A0A433WM46_9BACT</name>
<dbReference type="GO" id="GO:0044550">
    <property type="term" value="P:secondary metabolite biosynthetic process"/>
    <property type="evidence" value="ECO:0007669"/>
    <property type="project" value="TreeGrafter"/>
</dbReference>
<dbReference type="PROSITE" id="PS50075">
    <property type="entry name" value="CARRIER"/>
    <property type="match status" value="1"/>
</dbReference>
<reference evidence="1" key="1">
    <citation type="submission" date="2020-05" db="EMBL/GenBank/DDBJ databases">
        <title>Chitinophaga laudate sp. nov., isolated from a tropical peat swamp.</title>
        <authorList>
            <person name="Goh C.B.S."/>
            <person name="Lee M.S."/>
            <person name="Parimannan S."/>
            <person name="Pasbakhsh P."/>
            <person name="Yule C.M."/>
            <person name="Rajandas H."/>
            <person name="Loke S."/>
            <person name="Croft L."/>
            <person name="Tan J.B.L."/>
        </authorList>
    </citation>
    <scope>NUCLEOTIDE SEQUENCE</scope>
    <source>
        <strain evidence="1">Mgbs1</strain>
    </source>
</reference>
<dbReference type="InterPro" id="IPR045851">
    <property type="entry name" value="AMP-bd_C_sf"/>
</dbReference>
<dbReference type="InterPro" id="IPR042099">
    <property type="entry name" value="ANL_N_sf"/>
</dbReference>
<dbReference type="PROSITE" id="PS00455">
    <property type="entry name" value="AMP_BINDING"/>
    <property type="match status" value="1"/>
</dbReference>
<dbReference type="Gene3D" id="1.10.1200.10">
    <property type="entry name" value="ACP-like"/>
    <property type="match status" value="1"/>
</dbReference>
<dbReference type="Pfam" id="PF00501">
    <property type="entry name" value="AMP-binding"/>
    <property type="match status" value="1"/>
</dbReference>
<dbReference type="GO" id="GO:0043041">
    <property type="term" value="P:amino acid activation for nonribosomal peptide biosynthetic process"/>
    <property type="evidence" value="ECO:0007669"/>
    <property type="project" value="TreeGrafter"/>
</dbReference>
<dbReference type="Gene3D" id="3.40.50.12780">
    <property type="entry name" value="N-terminal domain of ligase-like"/>
    <property type="match status" value="1"/>
</dbReference>
<dbReference type="PANTHER" id="PTHR45527">
    <property type="entry name" value="NONRIBOSOMAL PEPTIDE SYNTHETASE"/>
    <property type="match status" value="1"/>
</dbReference>
<dbReference type="CDD" id="cd05930">
    <property type="entry name" value="A_NRPS"/>
    <property type="match status" value="1"/>
</dbReference>
<dbReference type="Pfam" id="PF00550">
    <property type="entry name" value="PP-binding"/>
    <property type="match status" value="1"/>
</dbReference>
<dbReference type="InterPro" id="IPR036736">
    <property type="entry name" value="ACP-like_sf"/>
</dbReference>
<dbReference type="InterPro" id="IPR000873">
    <property type="entry name" value="AMP-dep_synth/lig_dom"/>
</dbReference>
<dbReference type="GO" id="GO:0005737">
    <property type="term" value="C:cytoplasm"/>
    <property type="evidence" value="ECO:0007669"/>
    <property type="project" value="TreeGrafter"/>
</dbReference>